<dbReference type="Proteomes" id="UP000410492">
    <property type="component" value="Unassembled WGS sequence"/>
</dbReference>
<organism evidence="2 3">
    <name type="scientific">Callosobruchus maculatus</name>
    <name type="common">Southern cowpea weevil</name>
    <name type="synonym">Pulse bruchid</name>
    <dbReference type="NCBI Taxonomy" id="64391"/>
    <lineage>
        <taxon>Eukaryota</taxon>
        <taxon>Metazoa</taxon>
        <taxon>Ecdysozoa</taxon>
        <taxon>Arthropoda</taxon>
        <taxon>Hexapoda</taxon>
        <taxon>Insecta</taxon>
        <taxon>Pterygota</taxon>
        <taxon>Neoptera</taxon>
        <taxon>Endopterygota</taxon>
        <taxon>Coleoptera</taxon>
        <taxon>Polyphaga</taxon>
        <taxon>Cucujiformia</taxon>
        <taxon>Chrysomeloidea</taxon>
        <taxon>Chrysomelidae</taxon>
        <taxon>Bruchinae</taxon>
        <taxon>Bruchini</taxon>
        <taxon>Callosobruchus</taxon>
    </lineage>
</organism>
<feature type="compositionally biased region" description="Acidic residues" evidence="1">
    <location>
        <begin position="51"/>
        <end position="65"/>
    </location>
</feature>
<feature type="region of interest" description="Disordered" evidence="1">
    <location>
        <begin position="29"/>
        <end position="110"/>
    </location>
</feature>
<protein>
    <submittedName>
        <fullName evidence="2">Uncharacterized protein</fullName>
    </submittedName>
</protein>
<accession>A0A653CN97</accession>
<evidence type="ECO:0000256" key="1">
    <source>
        <dbReference type="SAM" id="MobiDB-lite"/>
    </source>
</evidence>
<dbReference type="OrthoDB" id="6754596at2759"/>
<evidence type="ECO:0000313" key="2">
    <source>
        <dbReference type="EMBL" id="VEN49225.1"/>
    </source>
</evidence>
<name>A0A653CN97_CALMS</name>
<evidence type="ECO:0000313" key="3">
    <source>
        <dbReference type="Proteomes" id="UP000410492"/>
    </source>
</evidence>
<dbReference type="EMBL" id="CAACVG010008304">
    <property type="protein sequence ID" value="VEN49225.1"/>
    <property type="molecule type" value="Genomic_DNA"/>
</dbReference>
<keyword evidence="3" id="KW-1185">Reference proteome</keyword>
<sequence length="152" mass="16795">MEDSEVHVNDTSAILPPVEAVNENVKQAAELPQVIEPEPETEVVGNGNIEENSEYSQEDYDTDDDPPQHERRVGFDAATASPQASDRGGPGGGRLHRRDTPHHLKNKRITPVAVDKDKVASIIAQVRYLFLLASRDRKAALFPNTHHGRDSE</sequence>
<reference evidence="2 3" key="1">
    <citation type="submission" date="2019-01" db="EMBL/GenBank/DDBJ databases">
        <authorList>
            <person name="Sayadi A."/>
        </authorList>
    </citation>
    <scope>NUCLEOTIDE SEQUENCE [LARGE SCALE GENOMIC DNA]</scope>
</reference>
<dbReference type="AlphaFoldDB" id="A0A653CN97"/>
<gene>
    <name evidence="2" type="ORF">CALMAC_LOCUS10409</name>
</gene>
<feature type="compositionally biased region" description="Basic residues" evidence="1">
    <location>
        <begin position="94"/>
        <end position="108"/>
    </location>
</feature>
<proteinExistence type="predicted"/>